<feature type="transmembrane region" description="Helical" evidence="1">
    <location>
        <begin position="316"/>
        <end position="334"/>
    </location>
</feature>
<evidence type="ECO:0000256" key="1">
    <source>
        <dbReference type="SAM" id="Phobius"/>
    </source>
</evidence>
<dbReference type="KEGG" id="aup:AsAng_0045950"/>
<feature type="transmembrane region" description="Helical" evidence="1">
    <location>
        <begin position="354"/>
        <end position="373"/>
    </location>
</feature>
<feature type="transmembrane region" description="Helical" evidence="1">
    <location>
        <begin position="220"/>
        <end position="241"/>
    </location>
</feature>
<keyword evidence="1" id="KW-1133">Transmembrane helix</keyword>
<dbReference type="AlphaFoldDB" id="A0A915YJ76"/>
<feature type="transmembrane region" description="Helical" evidence="1">
    <location>
        <begin position="247"/>
        <end position="266"/>
    </location>
</feature>
<name>A0A915YJ76_9BACT</name>
<dbReference type="InterPro" id="IPR025367">
    <property type="entry name" value="DUF4271"/>
</dbReference>
<evidence type="ECO:0000313" key="3">
    <source>
        <dbReference type="Proteomes" id="UP001060919"/>
    </source>
</evidence>
<organism evidence="2 3">
    <name type="scientific">Aureispira anguillae</name>
    <dbReference type="NCBI Taxonomy" id="2864201"/>
    <lineage>
        <taxon>Bacteria</taxon>
        <taxon>Pseudomonadati</taxon>
        <taxon>Bacteroidota</taxon>
        <taxon>Saprospiria</taxon>
        <taxon>Saprospirales</taxon>
        <taxon>Saprospiraceae</taxon>
        <taxon>Aureispira</taxon>
    </lineage>
</organism>
<dbReference type="EMBL" id="AP026867">
    <property type="protein sequence ID" value="BDS13833.1"/>
    <property type="molecule type" value="Genomic_DNA"/>
</dbReference>
<gene>
    <name evidence="2" type="ORF">AsAng_0045950</name>
</gene>
<keyword evidence="3" id="KW-1185">Reference proteome</keyword>
<dbReference type="Proteomes" id="UP001060919">
    <property type="component" value="Chromosome"/>
</dbReference>
<keyword evidence="1" id="KW-0812">Transmembrane</keyword>
<accession>A0A915YJ76</accession>
<protein>
    <submittedName>
        <fullName evidence="2">DUF4271 domain-containing protein</fullName>
    </submittedName>
</protein>
<reference evidence="2" key="1">
    <citation type="submission" date="2022-09" db="EMBL/GenBank/DDBJ databases">
        <title>Aureispira anguillicida sp. nov., isolated from Leptocephalus of Japanese eel Anguilla japonica.</title>
        <authorList>
            <person name="Yuasa K."/>
            <person name="Mekata T."/>
            <person name="Ikunari K."/>
        </authorList>
    </citation>
    <scope>NUCLEOTIDE SEQUENCE</scope>
    <source>
        <strain evidence="2">EL160426</strain>
    </source>
</reference>
<feature type="transmembrane region" description="Helical" evidence="1">
    <location>
        <begin position="168"/>
        <end position="187"/>
    </location>
</feature>
<proteinExistence type="predicted"/>
<keyword evidence="1" id="KW-0472">Membrane</keyword>
<feature type="transmembrane region" description="Helical" evidence="1">
    <location>
        <begin position="287"/>
        <end position="310"/>
    </location>
</feature>
<sequence length="376" mass="42489">MYSTKQFHKKYLTRLGQLHKKQPFYLKLFFVLLFGLGVIHSTSVRAQNIPNTPQQAPVKPNPAPKPLAAPVHLPVSKNKVATTINDISKVSSISYYPKSFKVKESKLSRKYYNNNIFDIDESDNPFALPIGGDKTKRKIKTKNNQGRQFVFAELFMPNDATRSQTTQWLIFVLLGILSFMSILIAIYSRQVAIILKTFLSTSATPNGQREQGSFLKPENFSAYILFVLSMGTFCFLVAQVLSQEVQFNTFGTLLLSIGGIAGIYFLKHLQLKILSYVLPFPQEIEAYSFILSNTNKTLGFILVPLLFLLAHTPSSTQLFVLYFCFILLGLIYIYRTLKGLATAGSIILFHKFHFFVYLCAVEIAPILILLKLLSIL</sequence>
<dbReference type="Pfam" id="PF14093">
    <property type="entry name" value="DUF4271"/>
    <property type="match status" value="1"/>
</dbReference>
<evidence type="ECO:0000313" key="2">
    <source>
        <dbReference type="EMBL" id="BDS13833.1"/>
    </source>
</evidence>